<dbReference type="OrthoDB" id="9806014at2"/>
<evidence type="ECO:0000256" key="1">
    <source>
        <dbReference type="ARBA" id="ARBA00005439"/>
    </source>
</evidence>
<evidence type="ECO:0000313" key="9">
    <source>
        <dbReference type="EMBL" id="RNL91068.1"/>
    </source>
</evidence>
<keyword evidence="4" id="KW-0963">Cytoplasm</keyword>
<gene>
    <name evidence="4" type="primary">infC</name>
    <name evidence="9" type="ORF">ED312_05205</name>
</gene>
<keyword evidence="3 4" id="KW-0648">Protein biosynthesis</keyword>
<comment type="subcellular location">
    <subcellularLocation>
        <location evidence="4">Cytoplasm</location>
    </subcellularLocation>
</comment>
<dbReference type="InterPro" id="IPR019814">
    <property type="entry name" value="Translation_initiation_fac_3_N"/>
</dbReference>
<organism evidence="9 10">
    <name type="scientific">Sinomicrobium pectinilyticum</name>
    <dbReference type="NCBI Taxonomy" id="1084421"/>
    <lineage>
        <taxon>Bacteria</taxon>
        <taxon>Pseudomonadati</taxon>
        <taxon>Bacteroidota</taxon>
        <taxon>Flavobacteriia</taxon>
        <taxon>Flavobacteriales</taxon>
        <taxon>Flavobacteriaceae</taxon>
        <taxon>Sinomicrobium</taxon>
    </lineage>
</organism>
<dbReference type="GO" id="GO:0003743">
    <property type="term" value="F:translation initiation factor activity"/>
    <property type="evidence" value="ECO:0007669"/>
    <property type="project" value="UniProtKB-UniRule"/>
</dbReference>
<dbReference type="Pfam" id="PF05198">
    <property type="entry name" value="IF3_N"/>
    <property type="match status" value="1"/>
</dbReference>
<dbReference type="Proteomes" id="UP000267469">
    <property type="component" value="Unassembled WGS sequence"/>
</dbReference>
<dbReference type="NCBIfam" id="TIGR00168">
    <property type="entry name" value="infC"/>
    <property type="match status" value="1"/>
</dbReference>
<dbReference type="EMBL" id="RJTM01000028">
    <property type="protein sequence ID" value="RNL91068.1"/>
    <property type="molecule type" value="Genomic_DNA"/>
</dbReference>
<evidence type="ECO:0000259" key="8">
    <source>
        <dbReference type="Pfam" id="PF05198"/>
    </source>
</evidence>
<feature type="domain" description="Translation initiation factor 3 N-terminal" evidence="8">
    <location>
        <begin position="23"/>
        <end position="90"/>
    </location>
</feature>
<keyword evidence="10" id="KW-1185">Reference proteome</keyword>
<feature type="compositionally biased region" description="Basic and acidic residues" evidence="6">
    <location>
        <begin position="13"/>
        <end position="26"/>
    </location>
</feature>
<dbReference type="SUPFAM" id="SSF55200">
    <property type="entry name" value="Translation initiation factor IF3, C-terminal domain"/>
    <property type="match status" value="1"/>
</dbReference>
<dbReference type="Gene3D" id="3.30.110.10">
    <property type="entry name" value="Translation initiation factor 3 (IF-3), C-terminal domain"/>
    <property type="match status" value="1"/>
</dbReference>
<evidence type="ECO:0000256" key="2">
    <source>
        <dbReference type="ARBA" id="ARBA00022540"/>
    </source>
</evidence>
<comment type="caution">
    <text evidence="9">The sequence shown here is derived from an EMBL/GenBank/DDBJ whole genome shotgun (WGS) entry which is preliminary data.</text>
</comment>
<dbReference type="AlphaFoldDB" id="A0A3N0ET85"/>
<reference evidence="9 10" key="1">
    <citation type="submission" date="2018-10" db="EMBL/GenBank/DDBJ databases">
        <title>Sinomicrobium pectinilyticum sp. nov., a pectinase-producing bacterium isolated from alkaline and saline soil, and emended description of the genus Sinomicrobium.</title>
        <authorList>
            <person name="Cheng B."/>
            <person name="Li C."/>
            <person name="Lai Q."/>
            <person name="Du M."/>
            <person name="Shao Z."/>
            <person name="Xu P."/>
            <person name="Yang C."/>
        </authorList>
    </citation>
    <scope>NUCLEOTIDE SEQUENCE [LARGE SCALE GENOMIC DNA]</scope>
    <source>
        <strain evidence="9 10">5DNS001</strain>
    </source>
</reference>
<comment type="function">
    <text evidence="4">IF-3 binds to the 30S ribosomal subunit and shifts the equilibrium between 70S ribosomes and their 50S and 30S subunits in favor of the free subunits, thus enhancing the availability of 30S subunits on which protein synthesis initiation begins.</text>
</comment>
<protein>
    <recommendedName>
        <fullName evidence="4 5">Translation initiation factor IF-3</fullName>
    </recommendedName>
</protein>
<evidence type="ECO:0000256" key="4">
    <source>
        <dbReference type="HAMAP-Rule" id="MF_00080"/>
    </source>
</evidence>
<dbReference type="Pfam" id="PF00707">
    <property type="entry name" value="IF3_C"/>
    <property type="match status" value="1"/>
</dbReference>
<evidence type="ECO:0000256" key="5">
    <source>
        <dbReference type="NCBIfam" id="TIGR00168"/>
    </source>
</evidence>
<comment type="subunit">
    <text evidence="4">Monomer.</text>
</comment>
<dbReference type="Gene3D" id="3.10.20.80">
    <property type="entry name" value="Translation initiation factor 3 (IF-3), N-terminal domain"/>
    <property type="match status" value="1"/>
</dbReference>
<evidence type="ECO:0000256" key="3">
    <source>
        <dbReference type="ARBA" id="ARBA00022917"/>
    </source>
</evidence>
<dbReference type="GO" id="GO:0032790">
    <property type="term" value="P:ribosome disassembly"/>
    <property type="evidence" value="ECO:0007669"/>
    <property type="project" value="TreeGrafter"/>
</dbReference>
<dbReference type="PANTHER" id="PTHR10938:SF0">
    <property type="entry name" value="TRANSLATION INITIATION FACTOR IF-3, MITOCHONDRIAL"/>
    <property type="match status" value="1"/>
</dbReference>
<dbReference type="GO" id="GO:0005829">
    <property type="term" value="C:cytosol"/>
    <property type="evidence" value="ECO:0007669"/>
    <property type="project" value="TreeGrafter"/>
</dbReference>
<dbReference type="GO" id="GO:0043022">
    <property type="term" value="F:ribosome binding"/>
    <property type="evidence" value="ECO:0007669"/>
    <property type="project" value="TreeGrafter"/>
</dbReference>
<dbReference type="InterPro" id="IPR036788">
    <property type="entry name" value="T_IF-3_C_sf"/>
</dbReference>
<dbReference type="InterPro" id="IPR001288">
    <property type="entry name" value="Translation_initiation_fac_3"/>
</dbReference>
<dbReference type="PANTHER" id="PTHR10938">
    <property type="entry name" value="TRANSLATION INITIATION FACTOR IF-3"/>
    <property type="match status" value="1"/>
</dbReference>
<comment type="similarity">
    <text evidence="1 4">Belongs to the IF-3 family.</text>
</comment>
<proteinExistence type="inferred from homology"/>
<dbReference type="SUPFAM" id="SSF54364">
    <property type="entry name" value="Translation initiation factor IF3, N-terminal domain"/>
    <property type="match status" value="1"/>
</dbReference>
<accession>A0A3N0ET85</accession>
<dbReference type="RefSeq" id="WP_123214950.1">
    <property type="nucleotide sequence ID" value="NZ_RJTM01000028.1"/>
</dbReference>
<name>A0A3N0ET85_SINP1</name>
<evidence type="ECO:0000256" key="6">
    <source>
        <dbReference type="SAM" id="MobiDB-lite"/>
    </source>
</evidence>
<feature type="domain" description="Translation initiation factor 3 C-terminal" evidence="7">
    <location>
        <begin position="99"/>
        <end position="183"/>
    </location>
</feature>
<keyword evidence="2 4" id="KW-0396">Initiation factor</keyword>
<dbReference type="InterPro" id="IPR036787">
    <property type="entry name" value="T_IF-3_N_sf"/>
</dbReference>
<dbReference type="HAMAP" id="MF_00080">
    <property type="entry name" value="IF_3"/>
    <property type="match status" value="1"/>
</dbReference>
<dbReference type="InterPro" id="IPR019815">
    <property type="entry name" value="Translation_initiation_fac_3_C"/>
</dbReference>
<evidence type="ECO:0000313" key="10">
    <source>
        <dbReference type="Proteomes" id="UP000267469"/>
    </source>
</evidence>
<evidence type="ECO:0000259" key="7">
    <source>
        <dbReference type="Pfam" id="PF00707"/>
    </source>
</evidence>
<feature type="region of interest" description="Disordered" evidence="6">
    <location>
        <begin position="1"/>
        <end position="26"/>
    </location>
</feature>
<dbReference type="GO" id="GO:0016020">
    <property type="term" value="C:membrane"/>
    <property type="evidence" value="ECO:0007669"/>
    <property type="project" value="TreeGrafter"/>
</dbReference>
<dbReference type="FunFam" id="3.30.110.10:FF:000001">
    <property type="entry name" value="Translation initiation factor IF-3"/>
    <property type="match status" value="1"/>
</dbReference>
<sequence>MAIKRRFNRNRPNQREDKNPHRTNRDIRVPEVRLVGDNVEVGIYPTKVALAKAEELGLDLVEISPKAAPPVCKITDYKKFLYEQKKREKALKAKATKIIVKEIRFGPQTDEHDYEFKKKHGEKFLKDGAKLKAYVFFKGRSIVYKDQGEILLLRLAQDLEEYGKVEQMPKLEGKRMTMFIAPKKSKK</sequence>